<dbReference type="InterPro" id="IPR002160">
    <property type="entry name" value="Prot_inh_Kunz-lg"/>
</dbReference>
<keyword evidence="3" id="KW-1185">Reference proteome</keyword>
<dbReference type="PANTHER" id="PTHR33107">
    <property type="entry name" value="KUNITZ TRYPSIN INHIBITOR 2"/>
    <property type="match status" value="1"/>
</dbReference>
<dbReference type="SMART" id="SM00452">
    <property type="entry name" value="STI"/>
    <property type="match status" value="1"/>
</dbReference>
<accession>A0ABC8KKD5</accession>
<proteinExistence type="predicted"/>
<evidence type="ECO:0000313" key="3">
    <source>
        <dbReference type="Proteomes" id="UP001642260"/>
    </source>
</evidence>
<feature type="signal peptide" evidence="1">
    <location>
        <begin position="1"/>
        <end position="19"/>
    </location>
</feature>
<dbReference type="PRINTS" id="PR00291">
    <property type="entry name" value="KUNITZINHBTR"/>
</dbReference>
<dbReference type="EMBL" id="CAKOAT010264042">
    <property type="protein sequence ID" value="CAH8359265.1"/>
    <property type="molecule type" value="Genomic_DNA"/>
</dbReference>
<reference evidence="2 3" key="1">
    <citation type="submission" date="2022-03" db="EMBL/GenBank/DDBJ databases">
        <authorList>
            <person name="Macdonald S."/>
            <person name="Ahmed S."/>
            <person name="Newling K."/>
        </authorList>
    </citation>
    <scope>NUCLEOTIDE SEQUENCE [LARGE SCALE GENOMIC DNA]</scope>
</reference>
<dbReference type="SUPFAM" id="SSF50386">
    <property type="entry name" value="STI-like"/>
    <property type="match status" value="1"/>
</dbReference>
<comment type="caution">
    <text evidence="2">The sequence shown here is derived from an EMBL/GenBank/DDBJ whole genome shotgun (WGS) entry which is preliminary data.</text>
</comment>
<feature type="chain" id="PRO_5044807870" evidence="1">
    <location>
        <begin position="20"/>
        <end position="211"/>
    </location>
</feature>
<dbReference type="PANTHER" id="PTHR33107:SF68">
    <property type="entry name" value="TRYPSIN INHIBITOR"/>
    <property type="match status" value="1"/>
</dbReference>
<sequence>MNIMFYFLLALTAVLPITAYPGDPVLDINGDAILGGSYYILPAISGTGGGGLSFVSLPNMQCPIFIGQETSEVNRGIPVKFSNWKSRVGFVPEAESLNIQMDVAATTCGQSTYWWVSSTYLRVFTCYIKAGPKPVPGEDSSMSFFKIKKIGEFRNGYKITYCFEGYGCHDVGIARDGYGVRRLVLGDYMSYPVVFMKATETETSSKTMSII</sequence>
<dbReference type="AlphaFoldDB" id="A0ABC8KKD5"/>
<dbReference type="Proteomes" id="UP001642260">
    <property type="component" value="Unassembled WGS sequence"/>
</dbReference>
<protein>
    <submittedName>
        <fullName evidence="2">Uncharacterized protein</fullName>
    </submittedName>
</protein>
<dbReference type="PROSITE" id="PS00283">
    <property type="entry name" value="SOYBEAN_KUNITZ"/>
    <property type="match status" value="1"/>
</dbReference>
<name>A0ABC8KKD5_ERUVS</name>
<gene>
    <name evidence="2" type="ORF">ERUC_LOCUS25021</name>
</gene>
<dbReference type="Gene3D" id="2.80.10.50">
    <property type="match status" value="1"/>
</dbReference>
<dbReference type="InterPro" id="IPR011065">
    <property type="entry name" value="Kunitz_inhibitor_STI-like_sf"/>
</dbReference>
<evidence type="ECO:0000256" key="1">
    <source>
        <dbReference type="SAM" id="SignalP"/>
    </source>
</evidence>
<organism evidence="2 3">
    <name type="scientific">Eruca vesicaria subsp. sativa</name>
    <name type="common">Garden rocket</name>
    <name type="synonym">Eruca sativa</name>
    <dbReference type="NCBI Taxonomy" id="29727"/>
    <lineage>
        <taxon>Eukaryota</taxon>
        <taxon>Viridiplantae</taxon>
        <taxon>Streptophyta</taxon>
        <taxon>Embryophyta</taxon>
        <taxon>Tracheophyta</taxon>
        <taxon>Spermatophyta</taxon>
        <taxon>Magnoliopsida</taxon>
        <taxon>eudicotyledons</taxon>
        <taxon>Gunneridae</taxon>
        <taxon>Pentapetalae</taxon>
        <taxon>rosids</taxon>
        <taxon>malvids</taxon>
        <taxon>Brassicales</taxon>
        <taxon>Brassicaceae</taxon>
        <taxon>Brassiceae</taxon>
        <taxon>Eruca</taxon>
    </lineage>
</organism>
<keyword evidence="1" id="KW-0732">Signal</keyword>
<evidence type="ECO:0000313" key="2">
    <source>
        <dbReference type="EMBL" id="CAH8359265.1"/>
    </source>
</evidence>
<dbReference type="Pfam" id="PF00197">
    <property type="entry name" value="Kunitz_legume"/>
    <property type="match status" value="1"/>
</dbReference>